<dbReference type="Proteomes" id="UP000660745">
    <property type="component" value="Unassembled WGS sequence"/>
</dbReference>
<keyword evidence="8" id="KW-1185">Reference proteome</keyword>
<keyword evidence="3 5" id="KW-1133">Transmembrane helix</keyword>
<accession>A0A918A590</accession>
<reference evidence="7" key="1">
    <citation type="journal article" date="2014" name="Int. J. Syst. Evol. Microbiol.">
        <title>Complete genome sequence of Corynebacterium casei LMG S-19264T (=DSM 44701T), isolated from a smear-ripened cheese.</title>
        <authorList>
            <consortium name="US DOE Joint Genome Institute (JGI-PGF)"/>
            <person name="Walter F."/>
            <person name="Albersmeier A."/>
            <person name="Kalinowski J."/>
            <person name="Ruckert C."/>
        </authorList>
    </citation>
    <scope>NUCLEOTIDE SEQUENCE</scope>
    <source>
        <strain evidence="7">CGMCC 4.7430</strain>
    </source>
</reference>
<dbReference type="InterPro" id="IPR009908">
    <property type="entry name" value="Methylamine_util_MauE"/>
</dbReference>
<evidence type="ECO:0000313" key="8">
    <source>
        <dbReference type="Proteomes" id="UP000660745"/>
    </source>
</evidence>
<feature type="transmembrane region" description="Helical" evidence="5">
    <location>
        <begin position="61"/>
        <end position="94"/>
    </location>
</feature>
<evidence type="ECO:0000313" key="7">
    <source>
        <dbReference type="EMBL" id="GGP07702.1"/>
    </source>
</evidence>
<reference evidence="7" key="2">
    <citation type="submission" date="2020-09" db="EMBL/GenBank/DDBJ databases">
        <authorList>
            <person name="Sun Q."/>
            <person name="Zhou Y."/>
        </authorList>
    </citation>
    <scope>NUCLEOTIDE SEQUENCE</scope>
    <source>
        <strain evidence="7">CGMCC 4.7430</strain>
    </source>
</reference>
<evidence type="ECO:0000256" key="2">
    <source>
        <dbReference type="ARBA" id="ARBA00022692"/>
    </source>
</evidence>
<evidence type="ECO:0000256" key="3">
    <source>
        <dbReference type="ARBA" id="ARBA00022989"/>
    </source>
</evidence>
<gene>
    <name evidence="7" type="ORF">GCM10012278_36540</name>
</gene>
<dbReference type="RefSeq" id="WP_189139812.1">
    <property type="nucleotide sequence ID" value="NZ_BMNK01000005.1"/>
</dbReference>
<keyword evidence="2 5" id="KW-0812">Transmembrane</keyword>
<protein>
    <recommendedName>
        <fullName evidence="6">Methylamine utilisation protein MauE domain-containing protein</fullName>
    </recommendedName>
</protein>
<feature type="domain" description="Methylamine utilisation protein MauE" evidence="6">
    <location>
        <begin position="1"/>
        <end position="133"/>
    </location>
</feature>
<evidence type="ECO:0000256" key="1">
    <source>
        <dbReference type="ARBA" id="ARBA00004141"/>
    </source>
</evidence>
<keyword evidence="4 5" id="KW-0472">Membrane</keyword>
<evidence type="ECO:0000256" key="4">
    <source>
        <dbReference type="ARBA" id="ARBA00023136"/>
    </source>
</evidence>
<name>A0A918A590_9ACTN</name>
<dbReference type="Pfam" id="PF07291">
    <property type="entry name" value="MauE"/>
    <property type="match status" value="1"/>
</dbReference>
<dbReference type="AlphaFoldDB" id="A0A918A590"/>
<proteinExistence type="predicted"/>
<feature type="transmembrane region" description="Helical" evidence="5">
    <location>
        <begin position="123"/>
        <end position="144"/>
    </location>
</feature>
<comment type="caution">
    <text evidence="7">The sequence shown here is derived from an EMBL/GenBank/DDBJ whole genome shotgun (WGS) entry which is preliminary data.</text>
</comment>
<evidence type="ECO:0000256" key="5">
    <source>
        <dbReference type="SAM" id="Phobius"/>
    </source>
</evidence>
<dbReference type="GO" id="GO:0016020">
    <property type="term" value="C:membrane"/>
    <property type="evidence" value="ECO:0007669"/>
    <property type="project" value="UniProtKB-SubCell"/>
</dbReference>
<feature type="transmembrane region" description="Helical" evidence="5">
    <location>
        <begin position="150"/>
        <end position="167"/>
    </location>
</feature>
<dbReference type="GO" id="GO:0030416">
    <property type="term" value="P:methylamine metabolic process"/>
    <property type="evidence" value="ECO:0007669"/>
    <property type="project" value="InterPro"/>
</dbReference>
<dbReference type="EMBL" id="BMNK01000005">
    <property type="protein sequence ID" value="GGP07702.1"/>
    <property type="molecule type" value="Genomic_DNA"/>
</dbReference>
<organism evidence="7 8">
    <name type="scientific">Nonomuraea glycinis</name>
    <dbReference type="NCBI Taxonomy" id="2047744"/>
    <lineage>
        <taxon>Bacteria</taxon>
        <taxon>Bacillati</taxon>
        <taxon>Actinomycetota</taxon>
        <taxon>Actinomycetes</taxon>
        <taxon>Streptosporangiales</taxon>
        <taxon>Streptosporangiaceae</taxon>
        <taxon>Nonomuraea</taxon>
    </lineage>
</organism>
<evidence type="ECO:0000259" key="6">
    <source>
        <dbReference type="Pfam" id="PF07291"/>
    </source>
</evidence>
<sequence>MEYVLVCCRLLVGVVFVVSAAGKLRSRGAYASFRAAAGELAPRLPLVPGALVPPAVVAGELTAAVLLAVPVTVGAGFVIAAVLLAAFTGAIAAAVRSRRRVICNCFGPSSTPVGRGRLVHNGALLVASLTGAVLSFGTASASLALEPAGVAAAAVTGLAGAALVLLADDMTELFRPLV</sequence>
<comment type="subcellular location">
    <subcellularLocation>
        <location evidence="1">Membrane</location>
        <topology evidence="1">Multi-pass membrane protein</topology>
    </subcellularLocation>
</comment>